<accession>A0A1I1M375</accession>
<evidence type="ECO:0000313" key="2">
    <source>
        <dbReference type="Proteomes" id="UP000198728"/>
    </source>
</evidence>
<dbReference type="RefSeq" id="WP_093361441.1">
    <property type="nucleotide sequence ID" value="NZ_FOLG01000009.1"/>
</dbReference>
<dbReference type="AlphaFoldDB" id="A0A1I1M375"/>
<protein>
    <submittedName>
        <fullName evidence="1">Uncharacterized protein</fullName>
    </submittedName>
</protein>
<dbReference type="Proteomes" id="UP000198728">
    <property type="component" value="Unassembled WGS sequence"/>
</dbReference>
<gene>
    <name evidence="1" type="ORF">SAMN04488094_10958</name>
</gene>
<organism evidence="1 2">
    <name type="scientific">Tropicimonas isoalkanivorans</name>
    <dbReference type="NCBI Taxonomy" id="441112"/>
    <lineage>
        <taxon>Bacteria</taxon>
        <taxon>Pseudomonadati</taxon>
        <taxon>Pseudomonadota</taxon>
        <taxon>Alphaproteobacteria</taxon>
        <taxon>Rhodobacterales</taxon>
        <taxon>Roseobacteraceae</taxon>
        <taxon>Tropicimonas</taxon>
    </lineage>
</organism>
<proteinExistence type="predicted"/>
<dbReference type="EMBL" id="FOLG01000009">
    <property type="protein sequence ID" value="SFC77658.1"/>
    <property type="molecule type" value="Genomic_DNA"/>
</dbReference>
<keyword evidence="2" id="KW-1185">Reference proteome</keyword>
<sequence>MNYATAEAVRATIRDLTLLIEAKAGAHRIAYQLLVQCISQVAEQDLAPEVVRALDSLRQSAALGSEDGDDLRQLLAEELGLLINDLTDKD</sequence>
<reference evidence="1 2" key="1">
    <citation type="submission" date="2016-10" db="EMBL/GenBank/DDBJ databases">
        <authorList>
            <person name="de Groot N.N."/>
        </authorList>
    </citation>
    <scope>NUCLEOTIDE SEQUENCE [LARGE SCALE GENOMIC DNA]</scope>
    <source>
        <strain evidence="1 2">DSM 19548</strain>
    </source>
</reference>
<evidence type="ECO:0000313" key="1">
    <source>
        <dbReference type="EMBL" id="SFC77658.1"/>
    </source>
</evidence>
<name>A0A1I1M375_9RHOB</name>